<gene>
    <name evidence="1" type="ORF">ACIA8P_22900</name>
</gene>
<evidence type="ECO:0000313" key="1">
    <source>
        <dbReference type="EMBL" id="MFI5677482.1"/>
    </source>
</evidence>
<evidence type="ECO:0000313" key="2">
    <source>
        <dbReference type="Proteomes" id="UP001612415"/>
    </source>
</evidence>
<sequence length="51" mass="5424">MENGTDLPVAERCLRQYLTAHGFARTGICTAGHCADVYIDQSPAADAVSAR</sequence>
<dbReference type="EMBL" id="JBITDC010000008">
    <property type="protein sequence ID" value="MFI5677482.1"/>
    <property type="molecule type" value="Genomic_DNA"/>
</dbReference>
<proteinExistence type="predicted"/>
<reference evidence="1 2" key="1">
    <citation type="submission" date="2024-10" db="EMBL/GenBank/DDBJ databases">
        <title>The Natural Products Discovery Center: Release of the First 8490 Sequenced Strains for Exploring Actinobacteria Biosynthetic Diversity.</title>
        <authorList>
            <person name="Kalkreuter E."/>
            <person name="Kautsar S.A."/>
            <person name="Yang D."/>
            <person name="Bader C.D."/>
            <person name="Teijaro C.N."/>
            <person name="Fluegel L."/>
            <person name="Davis C.M."/>
            <person name="Simpson J.R."/>
            <person name="Lauterbach L."/>
            <person name="Steele A.D."/>
            <person name="Gui C."/>
            <person name="Meng S."/>
            <person name="Li G."/>
            <person name="Viehrig K."/>
            <person name="Ye F."/>
            <person name="Su P."/>
            <person name="Kiefer A.F."/>
            <person name="Nichols A."/>
            <person name="Cepeda A.J."/>
            <person name="Yan W."/>
            <person name="Fan B."/>
            <person name="Jiang Y."/>
            <person name="Adhikari A."/>
            <person name="Zheng C.-J."/>
            <person name="Schuster L."/>
            <person name="Cowan T.M."/>
            <person name="Smanski M.J."/>
            <person name="Chevrette M.G."/>
            <person name="De Carvalho L.P.S."/>
            <person name="Shen B."/>
        </authorList>
    </citation>
    <scope>NUCLEOTIDE SEQUENCE [LARGE SCALE GENOMIC DNA]</scope>
    <source>
        <strain evidence="1 2">NPDC051599</strain>
    </source>
</reference>
<dbReference type="Proteomes" id="UP001612415">
    <property type="component" value="Unassembled WGS sequence"/>
</dbReference>
<comment type="caution">
    <text evidence="1">The sequence shown here is derived from an EMBL/GenBank/DDBJ whole genome shotgun (WGS) entry which is preliminary data.</text>
</comment>
<keyword evidence="2" id="KW-1185">Reference proteome</keyword>
<organism evidence="1 2">
    <name type="scientific">Streptomyces cellulosae</name>
    <dbReference type="NCBI Taxonomy" id="1968"/>
    <lineage>
        <taxon>Bacteria</taxon>
        <taxon>Bacillati</taxon>
        <taxon>Actinomycetota</taxon>
        <taxon>Actinomycetes</taxon>
        <taxon>Kitasatosporales</taxon>
        <taxon>Streptomycetaceae</taxon>
        <taxon>Streptomyces</taxon>
    </lineage>
</organism>
<protein>
    <submittedName>
        <fullName evidence="1">Uncharacterized protein</fullName>
    </submittedName>
</protein>
<accession>A0ABW7Y538</accession>
<name>A0ABW7Y538_STRCE</name>
<dbReference type="RefSeq" id="WP_398658139.1">
    <property type="nucleotide sequence ID" value="NZ_JBITDC010000008.1"/>
</dbReference>